<accession>A0A8H6ZVH0</accession>
<feature type="region of interest" description="Disordered" evidence="1">
    <location>
        <begin position="28"/>
        <end position="130"/>
    </location>
</feature>
<evidence type="ECO:0000256" key="1">
    <source>
        <dbReference type="SAM" id="MobiDB-lite"/>
    </source>
</evidence>
<dbReference type="VEuPathDB" id="FungiDB:PC9H_006048"/>
<feature type="domain" description="C2H2-type" evidence="2">
    <location>
        <begin position="8"/>
        <end position="31"/>
    </location>
</feature>
<dbReference type="InterPro" id="IPR013087">
    <property type="entry name" value="Znf_C2H2_type"/>
</dbReference>
<evidence type="ECO:0000313" key="3">
    <source>
        <dbReference type="EMBL" id="KAF7430343.1"/>
    </source>
</evidence>
<dbReference type="RefSeq" id="XP_036631621.1">
    <property type="nucleotide sequence ID" value="XM_036775602.1"/>
</dbReference>
<proteinExistence type="predicted"/>
<reference evidence="3" key="1">
    <citation type="submission" date="2019-07" db="EMBL/GenBank/DDBJ databases">
        <authorList>
            <person name="Palmer J.M."/>
        </authorList>
    </citation>
    <scope>NUCLEOTIDE SEQUENCE</scope>
    <source>
        <strain evidence="3">PC9</strain>
    </source>
</reference>
<evidence type="ECO:0000313" key="4">
    <source>
        <dbReference type="Proteomes" id="UP000623687"/>
    </source>
</evidence>
<dbReference type="AlphaFoldDB" id="A0A8H6ZVH0"/>
<sequence length="967" mass="110050">MAGRWLRCDFEGCAGRFKSYRGRTHHVRSKHYNGNTVQRGSPLPPDAIASGSSARSDHNSDTSDSDNPSQASHSVCYNDEGDVPRAEPKTKKTSHPQLTGTPCRHDGDQLEPDSPPPPRDKPSNDNWSPFDYSAQFQIADLLFRKDEMSASNLDELFTLLGLNPPPPATSDSEDSASDMGINPKASAPFKDHDDMYNTIDASKLGDAPWQCLKVDPCGTAEEPLWKQKIYEVWFRDPDIVLQNMLDNPDFDGEFDYSPYVEVDDKNNRRWGDAMSANYAWRHATEIYNENPEQNEHTMYCPIILGSDKTTVSVATGQVEYHPLYLSIGNIWGSTRRAHRQGVIPIAFLAIPKADRRYDTDVSFRKFKRQLYHSSISAIFASIKNYMTTPVVRRCPDGHFRRVIFDFGAFIGDYPEQVMLAAIVQGWCPRCTALCTELDNPTFAARREKEYTNTLIRTFDPGILWNEYGVDDDIIPFTNDFPRADIHEMISPDLLHQIIKGTFKDHLVAWVGEYLELEHGQAGAKRIMDEIDHRIAAAPSFPGLRRFPDGRRFKQWTGDDSKALMKVYLPALVGFVPSEIIKTFRNFLDFCYLVRRPVFTPQTLEHVNQALAAFHQSREVFRDLGVRPDGFSLPRQHSLIHYPHLIQEFGAPNGLCSSITESRHITAVKKPWRRSSRWNALGQMLTTNQRLDKLAAMRTDFETRGMLPISRDAVPKPVPSDPLDDSAEGCAPTDDLVEGNVMLARTRIRNYPRRMDLLAEHVNVPELHGLTRRFLYDHLYPHAHYSSNDITLDDCPEIHSKVSVYHSAVATFFAPSDMSGIRGMRRERIRSTPDWRGSGERRDTAFVVEDQERPGSEGMAVVRVLLLFSFKYDDMLIPCALVRWFKRYGQRPDANTGMWIVRPETTGQNDTPVLSVVHLDSMLRLAHLLPVFGPAYLPSPFSHTHSLDAFKAFYINRYIDHHAFEILL</sequence>
<evidence type="ECO:0000259" key="2">
    <source>
        <dbReference type="PROSITE" id="PS00028"/>
    </source>
</evidence>
<name>A0A8H6ZVH0_PLEOS</name>
<dbReference type="PROSITE" id="PS00028">
    <property type="entry name" value="ZINC_FINGER_C2H2_1"/>
    <property type="match status" value="1"/>
</dbReference>
<dbReference type="GeneID" id="59375866"/>
<protein>
    <recommendedName>
        <fullName evidence="2">C2H2-type domain-containing protein</fullName>
    </recommendedName>
</protein>
<dbReference type="EMBL" id="JACETU010000004">
    <property type="protein sequence ID" value="KAF7430343.1"/>
    <property type="molecule type" value="Genomic_DNA"/>
</dbReference>
<gene>
    <name evidence="3" type="ORF">PC9H_006048</name>
</gene>
<dbReference type="Proteomes" id="UP000623687">
    <property type="component" value="Unassembled WGS sequence"/>
</dbReference>
<dbReference type="InterPro" id="IPR041078">
    <property type="entry name" value="Plavaka"/>
</dbReference>
<dbReference type="OrthoDB" id="3199698at2759"/>
<dbReference type="Pfam" id="PF18759">
    <property type="entry name" value="Plavaka"/>
    <property type="match status" value="1"/>
</dbReference>
<comment type="caution">
    <text evidence="3">The sequence shown here is derived from an EMBL/GenBank/DDBJ whole genome shotgun (WGS) entry which is preliminary data.</text>
</comment>
<feature type="region of interest" description="Disordered" evidence="1">
    <location>
        <begin position="709"/>
        <end position="728"/>
    </location>
</feature>
<organism evidence="3 4">
    <name type="scientific">Pleurotus ostreatus</name>
    <name type="common">Oyster mushroom</name>
    <name type="synonym">White-rot fungus</name>
    <dbReference type="NCBI Taxonomy" id="5322"/>
    <lineage>
        <taxon>Eukaryota</taxon>
        <taxon>Fungi</taxon>
        <taxon>Dikarya</taxon>
        <taxon>Basidiomycota</taxon>
        <taxon>Agaricomycotina</taxon>
        <taxon>Agaricomycetes</taxon>
        <taxon>Agaricomycetidae</taxon>
        <taxon>Agaricales</taxon>
        <taxon>Pleurotineae</taxon>
        <taxon>Pleurotaceae</taxon>
        <taxon>Pleurotus</taxon>
    </lineage>
</organism>
<keyword evidence="4" id="KW-1185">Reference proteome</keyword>